<dbReference type="RefSeq" id="WP_271435915.1">
    <property type="nucleotide sequence ID" value="NZ_CP073355.1"/>
</dbReference>
<name>A0AAX3BH52_9SPIR</name>
<reference evidence="2" key="1">
    <citation type="submission" date="2021-04" db="EMBL/GenBank/DDBJ databases">
        <authorList>
            <person name="Postec A."/>
        </authorList>
    </citation>
    <scope>NUCLEOTIDE SEQUENCE</scope>
    <source>
        <strain evidence="2">F1F22</strain>
    </source>
</reference>
<organism evidence="2 3">
    <name type="scientific">Thermospira aquatica</name>
    <dbReference type="NCBI Taxonomy" id="2828656"/>
    <lineage>
        <taxon>Bacteria</taxon>
        <taxon>Pseudomonadati</taxon>
        <taxon>Spirochaetota</taxon>
        <taxon>Spirochaetia</taxon>
        <taxon>Brevinematales</taxon>
        <taxon>Thermospiraceae</taxon>
        <taxon>Thermospira</taxon>
    </lineage>
</organism>
<sequence>MKSILWKMCLFLPLLGYSQTTTNGETNGFLDRFYQNETTQTVNAEPGGGWFWVVVRIFLYTAVFAVGGFFLVRYFIKKSAIETSEDAKFIEVIAVKQTGLGGYLEVVKIGATYYILGTTGDGGVRLVDKITDKETIDYIELHKDTLKPKPQEFMNLMDMFPFVKKVDRKRYLQSQKDKLKKL</sequence>
<evidence type="ECO:0000313" key="2">
    <source>
        <dbReference type="EMBL" id="URA10786.1"/>
    </source>
</evidence>
<keyword evidence="2" id="KW-0969">Cilium</keyword>
<dbReference type="KEGG" id="taqu:KDW03_02995"/>
<evidence type="ECO:0000313" key="3">
    <source>
        <dbReference type="Proteomes" id="UP001056539"/>
    </source>
</evidence>
<evidence type="ECO:0000256" key="1">
    <source>
        <dbReference type="SAM" id="Phobius"/>
    </source>
</evidence>
<protein>
    <submittedName>
        <fullName evidence="2">Flagellar biosynthetic protein FliO</fullName>
    </submittedName>
</protein>
<dbReference type="Proteomes" id="UP001056539">
    <property type="component" value="Chromosome"/>
</dbReference>
<keyword evidence="1" id="KW-0472">Membrane</keyword>
<reference evidence="2" key="2">
    <citation type="submission" date="2022-06" db="EMBL/GenBank/DDBJ databases">
        <title>Thermospira aquatica gen. nov., sp. nov.</title>
        <authorList>
            <person name="Ben Ali Gam Z."/>
            <person name="Labat M."/>
        </authorList>
    </citation>
    <scope>NUCLEOTIDE SEQUENCE</scope>
    <source>
        <strain evidence="2">F1F22</strain>
    </source>
</reference>
<keyword evidence="2" id="KW-0282">Flagellum</keyword>
<keyword evidence="1" id="KW-0812">Transmembrane</keyword>
<dbReference type="AlphaFoldDB" id="A0AAX3BH52"/>
<feature type="transmembrane region" description="Helical" evidence="1">
    <location>
        <begin position="48"/>
        <end position="72"/>
    </location>
</feature>
<keyword evidence="1" id="KW-1133">Transmembrane helix</keyword>
<keyword evidence="2" id="KW-0966">Cell projection</keyword>
<proteinExistence type="predicted"/>
<keyword evidence="3" id="KW-1185">Reference proteome</keyword>
<gene>
    <name evidence="2" type="ORF">KDW03_02995</name>
</gene>
<accession>A0AAX3BH52</accession>
<dbReference type="EMBL" id="CP073355">
    <property type="protein sequence ID" value="URA10786.1"/>
    <property type="molecule type" value="Genomic_DNA"/>
</dbReference>